<dbReference type="HOGENOM" id="CLU_010194_1_3_9"/>
<dbReference type="EMBL" id="ACZM01000015">
    <property type="protein sequence ID" value="EHG20679.1"/>
    <property type="molecule type" value="Genomic_DNA"/>
</dbReference>
<comment type="caution">
    <text evidence="3">The sequence shown here is derived from an EMBL/GenBank/DDBJ whole genome shotgun (WGS) entry which is preliminary data.</text>
</comment>
<sequence length="268" mass="29199">MLNGKVAVVTGANRGIGWATVQKFAEHHACIWACARRQTEEFEKNIKTLSEKYATKIHLLYFDVTDADAVKKAVKTIGNSQKRIDVLVNNAGVSVEQLFSMTTIKVIEDCMYTNFMSQVQLAQLVSRYMMKNREGAIINVASVAGMEAVEGGLAYGSSKAAVLFSTQTMALELGKYGIRVNAVSPGFIDTDMWHARSDALKEKILQETPLKRQGAPEEVANVILFLASDMASFVTGQNIVVDGGRKSQALGVTMKLNLSEGGLWNVLG</sequence>
<dbReference type="FunFam" id="3.40.50.720:FF:000084">
    <property type="entry name" value="Short-chain dehydrogenase reductase"/>
    <property type="match status" value="1"/>
</dbReference>
<keyword evidence="4" id="KW-1185">Reference proteome</keyword>
<evidence type="ECO:0000313" key="3">
    <source>
        <dbReference type="EMBL" id="EHG20679.1"/>
    </source>
</evidence>
<evidence type="ECO:0000256" key="1">
    <source>
        <dbReference type="ARBA" id="ARBA00006484"/>
    </source>
</evidence>
<name>G5GQP4_9FIRM</name>
<dbReference type="OrthoDB" id="9803333at2"/>
<proteinExistence type="inferred from homology"/>
<dbReference type="GO" id="GO:0048038">
    <property type="term" value="F:quinone binding"/>
    <property type="evidence" value="ECO:0007669"/>
    <property type="project" value="TreeGrafter"/>
</dbReference>
<protein>
    <recommendedName>
        <fullName evidence="5">3-oxoacyl-[acyl-carrier-protein] reductase</fullName>
    </recommendedName>
</protein>
<dbReference type="PANTHER" id="PTHR42760:SF133">
    <property type="entry name" value="3-OXOACYL-[ACYL-CARRIER-PROTEIN] REDUCTASE"/>
    <property type="match status" value="1"/>
</dbReference>
<evidence type="ECO:0000256" key="2">
    <source>
        <dbReference type="ARBA" id="ARBA00023002"/>
    </source>
</evidence>
<dbReference type="InterPro" id="IPR002347">
    <property type="entry name" value="SDR_fam"/>
</dbReference>
<dbReference type="InterPro" id="IPR036291">
    <property type="entry name" value="NAD(P)-bd_dom_sf"/>
</dbReference>
<dbReference type="SUPFAM" id="SSF51735">
    <property type="entry name" value="NAD(P)-binding Rossmann-fold domains"/>
    <property type="match status" value="1"/>
</dbReference>
<dbReference type="GO" id="GO:0016616">
    <property type="term" value="F:oxidoreductase activity, acting on the CH-OH group of donors, NAD or NADP as acceptor"/>
    <property type="evidence" value="ECO:0007669"/>
    <property type="project" value="TreeGrafter"/>
</dbReference>
<keyword evidence="2" id="KW-0560">Oxidoreductase</keyword>
<gene>
    <name evidence="3" type="ORF">HMPREF9334_01575</name>
</gene>
<dbReference type="RefSeq" id="WP_006693011.1">
    <property type="nucleotide sequence ID" value="NZ_JH376799.1"/>
</dbReference>
<reference evidence="3 4" key="1">
    <citation type="submission" date="2011-08" db="EMBL/GenBank/DDBJ databases">
        <title>The Genome Sequence of Selenomonas infelix ATCC 43532.</title>
        <authorList>
            <consortium name="The Broad Institute Genome Sequencing Platform"/>
            <person name="Earl A."/>
            <person name="Ward D."/>
            <person name="Feldgarden M."/>
            <person name="Gevers D."/>
            <person name="Izard J."/>
            <person name="Blanton J.M."/>
            <person name="Baranova O.V."/>
            <person name="Dewhirst F.E."/>
            <person name="Young S.K."/>
            <person name="Zeng Q."/>
            <person name="Gargeya S."/>
            <person name="Fitzgerald M."/>
            <person name="Haas B."/>
            <person name="Abouelleil A."/>
            <person name="Alvarado L."/>
            <person name="Arachchi H.M."/>
            <person name="Berlin A."/>
            <person name="Brown A."/>
            <person name="Chapman S.B."/>
            <person name="Chen Z."/>
            <person name="Dunbar C."/>
            <person name="Freedman E."/>
            <person name="Gearin G."/>
            <person name="Gellesch M."/>
            <person name="Goldberg J."/>
            <person name="Griggs A."/>
            <person name="Gujja S."/>
            <person name="Heiman D."/>
            <person name="Howarth C."/>
            <person name="Larson L."/>
            <person name="Lui A."/>
            <person name="MacDonald P.J.P."/>
            <person name="Montmayeur A."/>
            <person name="Murphy C."/>
            <person name="Neiman D."/>
            <person name="Pearson M."/>
            <person name="Priest M."/>
            <person name="Roberts A."/>
            <person name="Saif S."/>
            <person name="Shea T."/>
            <person name="Shenoy N."/>
            <person name="Sisk P."/>
            <person name="Stolte C."/>
            <person name="Sykes S."/>
            <person name="Wortman J."/>
            <person name="Nusbaum C."/>
            <person name="Birren B."/>
        </authorList>
    </citation>
    <scope>NUCLEOTIDE SEQUENCE [LARGE SCALE GENOMIC DNA]</scope>
    <source>
        <strain evidence="3 4">ATCC 43532</strain>
    </source>
</reference>
<dbReference type="GO" id="GO:0006633">
    <property type="term" value="P:fatty acid biosynthetic process"/>
    <property type="evidence" value="ECO:0007669"/>
    <property type="project" value="TreeGrafter"/>
</dbReference>
<dbReference type="STRING" id="679201.HMPREF9334_01575"/>
<dbReference type="PRINTS" id="PR00080">
    <property type="entry name" value="SDRFAMILY"/>
</dbReference>
<dbReference type="PANTHER" id="PTHR42760">
    <property type="entry name" value="SHORT-CHAIN DEHYDROGENASES/REDUCTASES FAMILY MEMBER"/>
    <property type="match status" value="1"/>
</dbReference>
<dbReference type="eggNOG" id="COG1028">
    <property type="taxonomic scope" value="Bacteria"/>
</dbReference>
<dbReference type="PRINTS" id="PR00081">
    <property type="entry name" value="GDHRDH"/>
</dbReference>
<dbReference type="Gene3D" id="3.40.50.720">
    <property type="entry name" value="NAD(P)-binding Rossmann-like Domain"/>
    <property type="match status" value="1"/>
</dbReference>
<dbReference type="GO" id="GO:0008206">
    <property type="term" value="P:bile acid metabolic process"/>
    <property type="evidence" value="ECO:0007669"/>
    <property type="project" value="UniProtKB-ARBA"/>
</dbReference>
<accession>G5GQP4</accession>
<dbReference type="Proteomes" id="UP000004129">
    <property type="component" value="Unassembled WGS sequence"/>
</dbReference>
<comment type="similarity">
    <text evidence="1">Belongs to the short-chain dehydrogenases/reductases (SDR) family.</text>
</comment>
<evidence type="ECO:0008006" key="5">
    <source>
        <dbReference type="Google" id="ProtNLM"/>
    </source>
</evidence>
<dbReference type="Pfam" id="PF13561">
    <property type="entry name" value="adh_short_C2"/>
    <property type="match status" value="1"/>
</dbReference>
<dbReference type="AlphaFoldDB" id="G5GQP4"/>
<dbReference type="PATRIC" id="fig|679201.3.peg.1591"/>
<evidence type="ECO:0000313" key="4">
    <source>
        <dbReference type="Proteomes" id="UP000004129"/>
    </source>
</evidence>
<organism evidence="3 4">
    <name type="scientific">Selenomonas infelix ATCC 43532</name>
    <dbReference type="NCBI Taxonomy" id="679201"/>
    <lineage>
        <taxon>Bacteria</taxon>
        <taxon>Bacillati</taxon>
        <taxon>Bacillota</taxon>
        <taxon>Negativicutes</taxon>
        <taxon>Selenomonadales</taxon>
        <taxon>Selenomonadaceae</taxon>
        <taxon>Selenomonas</taxon>
    </lineage>
</organism>